<dbReference type="Proteomes" id="UP000055045">
    <property type="component" value="Unassembled WGS sequence"/>
</dbReference>
<feature type="transmembrane region" description="Helical" evidence="1">
    <location>
        <begin position="12"/>
        <end position="29"/>
    </location>
</feature>
<dbReference type="AlphaFoldDB" id="A0A101MP47"/>
<reference evidence="2 3" key="1">
    <citation type="submission" date="2015-10" db="EMBL/GenBank/DDBJ databases">
        <title>Genome sequencing of Penicillium freii.</title>
        <authorList>
            <person name="Nguyen H.D."/>
            <person name="Visagie C.M."/>
            <person name="Seifert K.A."/>
        </authorList>
    </citation>
    <scope>NUCLEOTIDE SEQUENCE [LARGE SCALE GENOMIC DNA]</scope>
    <source>
        <strain evidence="2 3">DAOM 242723</strain>
    </source>
</reference>
<keyword evidence="1" id="KW-0472">Membrane</keyword>
<organism evidence="2 3">
    <name type="scientific">Penicillium freii</name>
    <dbReference type="NCBI Taxonomy" id="48697"/>
    <lineage>
        <taxon>Eukaryota</taxon>
        <taxon>Fungi</taxon>
        <taxon>Dikarya</taxon>
        <taxon>Ascomycota</taxon>
        <taxon>Pezizomycotina</taxon>
        <taxon>Eurotiomycetes</taxon>
        <taxon>Eurotiomycetidae</taxon>
        <taxon>Eurotiales</taxon>
        <taxon>Aspergillaceae</taxon>
        <taxon>Penicillium</taxon>
    </lineage>
</organism>
<evidence type="ECO:0000313" key="2">
    <source>
        <dbReference type="EMBL" id="KUM64105.1"/>
    </source>
</evidence>
<protein>
    <submittedName>
        <fullName evidence="2">Uncharacterized protein</fullName>
    </submittedName>
</protein>
<evidence type="ECO:0000313" key="3">
    <source>
        <dbReference type="Proteomes" id="UP000055045"/>
    </source>
</evidence>
<name>A0A101MP47_PENFR</name>
<comment type="caution">
    <text evidence="2">The sequence shown here is derived from an EMBL/GenBank/DDBJ whole genome shotgun (WGS) entry which is preliminary data.</text>
</comment>
<gene>
    <name evidence="2" type="ORF">ACN42_g2976</name>
</gene>
<keyword evidence="3" id="KW-1185">Reference proteome</keyword>
<evidence type="ECO:0000256" key="1">
    <source>
        <dbReference type="SAM" id="Phobius"/>
    </source>
</evidence>
<keyword evidence="1" id="KW-1133">Transmembrane helix</keyword>
<accession>A0A101MP47</accession>
<sequence length="77" mass="8730">MFDAKTNNAKALTSFFCFFFFFFSRLGLWHNDGTHSSCSQGLRLIPALRIILGFFFPKGKENISLLQNPTPPGMIIL</sequence>
<dbReference type="EMBL" id="LLXE01000056">
    <property type="protein sequence ID" value="KUM64105.1"/>
    <property type="molecule type" value="Genomic_DNA"/>
</dbReference>
<keyword evidence="1" id="KW-0812">Transmembrane</keyword>
<proteinExistence type="predicted"/>